<dbReference type="InterPro" id="IPR002586">
    <property type="entry name" value="CobQ/CobB/MinD/ParA_Nub-bd_dom"/>
</dbReference>
<reference evidence="9 10" key="1">
    <citation type="journal article" date="2011" name="J. Bacteriol.">
        <title>Draft genome sequence of Caloramator australicus strain RC3T, a thermoanaerobe from the Great Artesian Basin of Australia.</title>
        <authorList>
            <person name="Ogg C.D."/>
            <person name="Patel B.K.C."/>
        </authorList>
    </citation>
    <scope>NUCLEOTIDE SEQUENCE [LARGE SCALE GENOMIC DNA]</scope>
    <source>
        <strain evidence="9 10">RC3</strain>
    </source>
</reference>
<dbReference type="InterPro" id="IPR011698">
    <property type="entry name" value="GATase_3"/>
</dbReference>
<protein>
    <submittedName>
        <fullName evidence="9">Cobyrinic acid A,C-diamide synthase</fullName>
    </submittedName>
</protein>
<keyword evidence="3" id="KW-0547">Nucleotide-binding</keyword>
<sequence length="431" mass="49225">MKGIVIAAPNSGSGKTILTLGIIKTLKDLKYTVFPCKVGPDYIDTAFLRRISGQEAQNLDSFLQGKEYKILINKDLDLCIIEGVMGYFDGIYNTFENSTYSIAKDLNLNAILVYAPKGEMFSVVPKIQGMVNFAPNIKGIIFNRVSKNYFKLLKEIVEKYVGIKVLGFIEESKYLEINSRHLGLIQSVEVEDLEEKIEKVSHEIKKNVDLDEFLKLTKEINVFSPMTFTKTNFKAAIALDRAFSFYYRENIDILNSLFEVEFFSPIKDKVLPDADFVYIGGGYPEIFKEELSANKKMLMSIRDFVEGGGFLFAECGGLMYLTEKIDDRYMVGIFKGETYMTDKLQNFGYVEVEIERDCVIGYKGDKFTGHEFHKSVVNLKHEKILRVKKAMGNRITDCGYQYKNAFAMYPHVSFFGSFNIVKNILQRMKGE</sequence>
<dbReference type="NCBIfam" id="NF002204">
    <property type="entry name" value="PRK01077.1"/>
    <property type="match status" value="1"/>
</dbReference>
<dbReference type="Pfam" id="PF01656">
    <property type="entry name" value="CbiA"/>
    <property type="match status" value="1"/>
</dbReference>
<comment type="cofactor">
    <cofactor evidence="1">
        <name>Mg(2+)</name>
        <dbReference type="ChEBI" id="CHEBI:18420"/>
    </cofactor>
</comment>
<dbReference type="InterPro" id="IPR027417">
    <property type="entry name" value="P-loop_NTPase"/>
</dbReference>
<dbReference type="eggNOG" id="COG1797">
    <property type="taxonomic scope" value="Bacteria"/>
</dbReference>
<keyword evidence="6" id="KW-0315">Glutamine amidotransferase</keyword>
<evidence type="ECO:0000256" key="5">
    <source>
        <dbReference type="ARBA" id="ARBA00022842"/>
    </source>
</evidence>
<dbReference type="InterPro" id="IPR029062">
    <property type="entry name" value="Class_I_gatase-like"/>
</dbReference>
<dbReference type="Pfam" id="PF07685">
    <property type="entry name" value="GATase_3"/>
    <property type="match status" value="1"/>
</dbReference>
<dbReference type="GO" id="GO:0042242">
    <property type="term" value="F:cobyrinic acid a,c-diamide synthase activity"/>
    <property type="evidence" value="ECO:0007669"/>
    <property type="project" value="InterPro"/>
</dbReference>
<dbReference type="Proteomes" id="UP000007652">
    <property type="component" value="Unassembled WGS sequence"/>
</dbReference>
<feature type="domain" description="CobB/CobQ-like glutamine amidotransferase" evidence="8">
    <location>
        <begin position="236"/>
        <end position="416"/>
    </location>
</feature>
<proteinExistence type="predicted"/>
<evidence type="ECO:0000313" key="10">
    <source>
        <dbReference type="Proteomes" id="UP000007652"/>
    </source>
</evidence>
<accession>I7KVA8</accession>
<keyword evidence="5" id="KW-0460">Magnesium</keyword>
<comment type="caution">
    <text evidence="9">The sequence shown here is derived from an EMBL/GenBank/DDBJ whole genome shotgun (WGS) entry which is preliminary data.</text>
</comment>
<dbReference type="AlphaFoldDB" id="I7KVA8"/>
<evidence type="ECO:0000256" key="4">
    <source>
        <dbReference type="ARBA" id="ARBA00022840"/>
    </source>
</evidence>
<evidence type="ECO:0000256" key="3">
    <source>
        <dbReference type="ARBA" id="ARBA00022741"/>
    </source>
</evidence>
<dbReference type="SUPFAM" id="SSF52317">
    <property type="entry name" value="Class I glutamine amidotransferase-like"/>
    <property type="match status" value="1"/>
</dbReference>
<keyword evidence="10" id="KW-1185">Reference proteome</keyword>
<dbReference type="InterPro" id="IPR004484">
    <property type="entry name" value="CbiA/CobB_synth"/>
</dbReference>
<gene>
    <name evidence="9" type="ORF">CAAU_1850</name>
</gene>
<dbReference type="OrthoDB" id="9764035at2"/>
<dbReference type="EMBL" id="CAKP01000096">
    <property type="protein sequence ID" value="CCJ33934.1"/>
    <property type="molecule type" value="Genomic_DNA"/>
</dbReference>
<dbReference type="SUPFAM" id="SSF52540">
    <property type="entry name" value="P-loop containing nucleoside triphosphate hydrolases"/>
    <property type="match status" value="1"/>
</dbReference>
<organism evidence="9 10">
    <name type="scientific">Caloramator australicus RC3</name>
    <dbReference type="NCBI Taxonomy" id="857293"/>
    <lineage>
        <taxon>Bacteria</taxon>
        <taxon>Bacillati</taxon>
        <taxon>Bacillota</taxon>
        <taxon>Clostridia</taxon>
        <taxon>Eubacteriales</taxon>
        <taxon>Clostridiaceae</taxon>
        <taxon>Caloramator</taxon>
    </lineage>
</organism>
<dbReference type="PANTHER" id="PTHR43873">
    <property type="entry name" value="COBYRINATE A,C-DIAMIDE SYNTHASE"/>
    <property type="match status" value="1"/>
</dbReference>
<evidence type="ECO:0000256" key="1">
    <source>
        <dbReference type="ARBA" id="ARBA00001946"/>
    </source>
</evidence>
<keyword evidence="2" id="KW-0436">Ligase</keyword>
<evidence type="ECO:0000256" key="6">
    <source>
        <dbReference type="ARBA" id="ARBA00022962"/>
    </source>
</evidence>
<dbReference type="STRING" id="857293.CAAU_1850"/>
<dbReference type="Gene3D" id="3.40.50.300">
    <property type="entry name" value="P-loop containing nucleotide triphosphate hydrolases"/>
    <property type="match status" value="1"/>
</dbReference>
<dbReference type="PROSITE" id="PS51274">
    <property type="entry name" value="GATASE_COBBQ"/>
    <property type="match status" value="1"/>
</dbReference>
<dbReference type="PANTHER" id="PTHR43873:SF1">
    <property type="entry name" value="COBYRINATE A,C-DIAMIDE SYNTHASE"/>
    <property type="match status" value="1"/>
</dbReference>
<evidence type="ECO:0000256" key="2">
    <source>
        <dbReference type="ARBA" id="ARBA00022598"/>
    </source>
</evidence>
<evidence type="ECO:0000313" key="9">
    <source>
        <dbReference type="EMBL" id="CCJ33934.1"/>
    </source>
</evidence>
<evidence type="ECO:0000259" key="8">
    <source>
        <dbReference type="Pfam" id="PF07685"/>
    </source>
</evidence>
<feature type="domain" description="CobQ/CobB/MinD/ParA nucleotide binding" evidence="7">
    <location>
        <begin position="4"/>
        <end position="181"/>
    </location>
</feature>
<dbReference type="GO" id="GO:0005524">
    <property type="term" value="F:ATP binding"/>
    <property type="evidence" value="ECO:0007669"/>
    <property type="project" value="UniProtKB-KW"/>
</dbReference>
<dbReference type="NCBIfam" id="TIGR00379">
    <property type="entry name" value="cobB"/>
    <property type="match status" value="1"/>
</dbReference>
<keyword evidence="4" id="KW-0067">ATP-binding</keyword>
<dbReference type="RefSeq" id="WP_008909192.1">
    <property type="nucleotide sequence ID" value="NZ_CAKP01000096.1"/>
</dbReference>
<dbReference type="CDD" id="cd03130">
    <property type="entry name" value="GATase1_CobB"/>
    <property type="match status" value="1"/>
</dbReference>
<name>I7KVA8_9CLOT</name>
<dbReference type="Gene3D" id="3.40.50.880">
    <property type="match status" value="1"/>
</dbReference>
<evidence type="ECO:0000259" key="7">
    <source>
        <dbReference type="Pfam" id="PF01656"/>
    </source>
</evidence>